<gene>
    <name evidence="1" type="ORF">SDC9_94974</name>
</gene>
<proteinExistence type="predicted"/>
<dbReference type="EMBL" id="VSSQ01012017">
    <property type="protein sequence ID" value="MPM48250.1"/>
    <property type="molecule type" value="Genomic_DNA"/>
</dbReference>
<sequence>MRPGLGLRLGGPPAQGRSRAHRLVLAAVAQQLVDHLLTGRGCRRGGQREVRSRTGQARVLAQIGRPSRRLQALQLRAPGGRINHGLTLRPLPLPCCRADAKLCGAGLSHRAIPPGYPTGRAATRPGRLRDLDGYATWTATRPGPSPVRVQAAAARRPLQPR</sequence>
<reference evidence="1" key="1">
    <citation type="submission" date="2019-08" db="EMBL/GenBank/DDBJ databases">
        <authorList>
            <person name="Kucharzyk K."/>
            <person name="Murdoch R.W."/>
            <person name="Higgins S."/>
            <person name="Loffler F."/>
        </authorList>
    </citation>
    <scope>NUCLEOTIDE SEQUENCE</scope>
</reference>
<name>A0A645A4X8_9ZZZZ</name>
<accession>A0A645A4X8</accession>
<protein>
    <submittedName>
        <fullName evidence="1">Uncharacterized protein</fullName>
    </submittedName>
</protein>
<comment type="caution">
    <text evidence="1">The sequence shown here is derived from an EMBL/GenBank/DDBJ whole genome shotgun (WGS) entry which is preliminary data.</text>
</comment>
<dbReference type="AlphaFoldDB" id="A0A645A4X8"/>
<evidence type="ECO:0000313" key="1">
    <source>
        <dbReference type="EMBL" id="MPM48250.1"/>
    </source>
</evidence>
<organism evidence="1">
    <name type="scientific">bioreactor metagenome</name>
    <dbReference type="NCBI Taxonomy" id="1076179"/>
    <lineage>
        <taxon>unclassified sequences</taxon>
        <taxon>metagenomes</taxon>
        <taxon>ecological metagenomes</taxon>
    </lineage>
</organism>